<proteinExistence type="predicted"/>
<evidence type="ECO:0000313" key="2">
    <source>
        <dbReference type="EMBL" id="QDV42228.1"/>
    </source>
</evidence>
<reference evidence="2 3" key="1">
    <citation type="submission" date="2019-03" db="EMBL/GenBank/DDBJ databases">
        <title>Deep-cultivation of Planctomycetes and their phenomic and genomic characterization uncovers novel biology.</title>
        <authorList>
            <person name="Wiegand S."/>
            <person name="Jogler M."/>
            <person name="Boedeker C."/>
            <person name="Pinto D."/>
            <person name="Vollmers J."/>
            <person name="Rivas-Marin E."/>
            <person name="Kohn T."/>
            <person name="Peeters S.H."/>
            <person name="Heuer A."/>
            <person name="Rast P."/>
            <person name="Oberbeckmann S."/>
            <person name="Bunk B."/>
            <person name="Jeske O."/>
            <person name="Meyerdierks A."/>
            <person name="Storesund J.E."/>
            <person name="Kallscheuer N."/>
            <person name="Luecker S."/>
            <person name="Lage O.M."/>
            <person name="Pohl T."/>
            <person name="Merkel B.J."/>
            <person name="Hornburger P."/>
            <person name="Mueller R.-W."/>
            <person name="Bruemmer F."/>
            <person name="Labrenz M."/>
            <person name="Spormann A.M."/>
            <person name="Op den Camp H."/>
            <person name="Overmann J."/>
            <person name="Amann R."/>
            <person name="Jetten M.S.M."/>
            <person name="Mascher T."/>
            <person name="Medema M.H."/>
            <person name="Devos D.P."/>
            <person name="Kaster A.-K."/>
            <person name="Ovreas L."/>
            <person name="Rohde M."/>
            <person name="Galperin M.Y."/>
            <person name="Jogler C."/>
        </authorList>
    </citation>
    <scope>NUCLEOTIDE SEQUENCE [LARGE SCALE GENOMIC DNA]</scope>
    <source>
        <strain evidence="2 3">Enr13</strain>
    </source>
</reference>
<dbReference type="AlphaFoldDB" id="A0A518HN05"/>
<dbReference type="KEGG" id="snep:Enr13x_20730"/>
<dbReference type="Proteomes" id="UP000319004">
    <property type="component" value="Chromosome"/>
</dbReference>
<gene>
    <name evidence="2" type="ORF">Enr13x_20730</name>
</gene>
<dbReference type="SUPFAM" id="SSF52540">
    <property type="entry name" value="P-loop containing nucleoside triphosphate hydrolases"/>
    <property type="match status" value="1"/>
</dbReference>
<organism evidence="2 3">
    <name type="scientific">Stieleria neptunia</name>
    <dbReference type="NCBI Taxonomy" id="2527979"/>
    <lineage>
        <taxon>Bacteria</taxon>
        <taxon>Pseudomonadati</taxon>
        <taxon>Planctomycetota</taxon>
        <taxon>Planctomycetia</taxon>
        <taxon>Pirellulales</taxon>
        <taxon>Pirellulaceae</taxon>
        <taxon>Stieleria</taxon>
    </lineage>
</organism>
<dbReference type="InterPro" id="IPR002586">
    <property type="entry name" value="CobQ/CobB/MinD/ParA_Nub-bd_dom"/>
</dbReference>
<dbReference type="RefSeq" id="WP_197455905.1">
    <property type="nucleotide sequence ID" value="NZ_CP037423.1"/>
</dbReference>
<accession>A0A518HN05</accession>
<evidence type="ECO:0000313" key="3">
    <source>
        <dbReference type="Proteomes" id="UP000319004"/>
    </source>
</evidence>
<dbReference type="EMBL" id="CP037423">
    <property type="protein sequence ID" value="QDV42228.1"/>
    <property type="molecule type" value="Genomic_DNA"/>
</dbReference>
<protein>
    <submittedName>
        <fullName evidence="2">CobQ/CobB/MinD/ParA nucleotide binding domain protein</fullName>
    </submittedName>
</protein>
<dbReference type="InterPro" id="IPR027417">
    <property type="entry name" value="P-loop_NTPase"/>
</dbReference>
<dbReference type="Pfam" id="PF01656">
    <property type="entry name" value="CbiA"/>
    <property type="match status" value="1"/>
</dbReference>
<keyword evidence="3" id="KW-1185">Reference proteome</keyword>
<evidence type="ECO:0000259" key="1">
    <source>
        <dbReference type="Pfam" id="PF01656"/>
    </source>
</evidence>
<sequence>MQLVSIWNPKGGQGKSLIAINLAAAAVSFGLKPLVVCDDPQGTATLFHRGGQLPFEVIDSIPSSKPDADLLVIDHGARDWKVPPAPIVIMPTKPDRSDIATYQDALSLLRPAGKKVVPVITDAQGHRASHTRAVQAMRKVGAFELRSSGVYGRAAEQWLSIFDQRIHGA</sequence>
<name>A0A518HN05_9BACT</name>
<dbReference type="Gene3D" id="3.40.50.300">
    <property type="entry name" value="P-loop containing nucleotide triphosphate hydrolases"/>
    <property type="match status" value="1"/>
</dbReference>
<feature type="domain" description="CobQ/CobB/MinD/ParA nucleotide binding" evidence="1">
    <location>
        <begin position="5"/>
        <end position="67"/>
    </location>
</feature>